<reference evidence="2" key="1">
    <citation type="journal article" date="2019" name="Int. J. Syst. Evol. Microbiol.">
        <title>The Global Catalogue of Microorganisms (GCM) 10K type strain sequencing project: providing services to taxonomists for standard genome sequencing and annotation.</title>
        <authorList>
            <consortium name="The Broad Institute Genomics Platform"/>
            <consortium name="The Broad Institute Genome Sequencing Center for Infectious Disease"/>
            <person name="Wu L."/>
            <person name="Ma J."/>
        </authorList>
    </citation>
    <scope>NUCLEOTIDE SEQUENCE [LARGE SCALE GENOMIC DNA]</scope>
    <source>
        <strain evidence="2">JCM 9687</strain>
    </source>
</reference>
<name>A0ABP6RTJ3_9PSEU</name>
<gene>
    <name evidence="1" type="ORF">GCM10020366_19980</name>
</gene>
<comment type="caution">
    <text evidence="1">The sequence shown here is derived from an EMBL/GenBank/DDBJ whole genome shotgun (WGS) entry which is preliminary data.</text>
</comment>
<sequence length="288" mass="32483">MAHDRVVAPNEIPNDEANDEADEMFAAWMRQNLDRAAEHFAVRVVGEPVLGWRQRSIGAAVLGAEGPRWLRVVSEEIRWADGDWWTGNADANAITGVRKPRVLGLVEWELAETRRQRAELMTFVPGQRCSDTDVLRDEVDLPEQWWSELRTALETIRVVPTLRLRNDEPDIQRAVREKLGHELDVQHWDTVHGDLHWANLVRPRFGLLDWELWGRGPAGTDAASLYCCSLLVPPVAAQVRETFADVLDGPDGPTALRYVAARALHRVDMGDHPDLAAPLRELLARLDG</sequence>
<dbReference type="SUPFAM" id="SSF56112">
    <property type="entry name" value="Protein kinase-like (PK-like)"/>
    <property type="match status" value="1"/>
</dbReference>
<dbReference type="EMBL" id="BAAAYK010000038">
    <property type="protein sequence ID" value="GAA3356333.1"/>
    <property type="molecule type" value="Genomic_DNA"/>
</dbReference>
<keyword evidence="2" id="KW-1185">Reference proteome</keyword>
<accession>A0ABP6RTJ3</accession>
<organism evidence="1 2">
    <name type="scientific">Saccharopolyspora gregorii</name>
    <dbReference type="NCBI Taxonomy" id="33914"/>
    <lineage>
        <taxon>Bacteria</taxon>
        <taxon>Bacillati</taxon>
        <taxon>Actinomycetota</taxon>
        <taxon>Actinomycetes</taxon>
        <taxon>Pseudonocardiales</taxon>
        <taxon>Pseudonocardiaceae</taxon>
        <taxon>Saccharopolyspora</taxon>
    </lineage>
</organism>
<dbReference type="InterPro" id="IPR011009">
    <property type="entry name" value="Kinase-like_dom_sf"/>
</dbReference>
<proteinExistence type="predicted"/>
<evidence type="ECO:0000313" key="2">
    <source>
        <dbReference type="Proteomes" id="UP001500483"/>
    </source>
</evidence>
<evidence type="ECO:0000313" key="1">
    <source>
        <dbReference type="EMBL" id="GAA3356333.1"/>
    </source>
</evidence>
<protein>
    <recommendedName>
        <fullName evidence="3">Aminoglycoside phosphotransferase</fullName>
    </recommendedName>
</protein>
<dbReference type="Proteomes" id="UP001500483">
    <property type="component" value="Unassembled WGS sequence"/>
</dbReference>
<evidence type="ECO:0008006" key="3">
    <source>
        <dbReference type="Google" id="ProtNLM"/>
    </source>
</evidence>
<dbReference type="Gene3D" id="3.90.1200.10">
    <property type="match status" value="1"/>
</dbReference>